<feature type="compositionally biased region" description="Polar residues" evidence="1">
    <location>
        <begin position="126"/>
        <end position="135"/>
    </location>
</feature>
<protein>
    <submittedName>
        <fullName evidence="2">Uncharacterized protein</fullName>
    </submittedName>
</protein>
<dbReference type="AlphaFoldDB" id="A0AAW0ZD31"/>
<evidence type="ECO:0000313" key="2">
    <source>
        <dbReference type="EMBL" id="KAK9295530.1"/>
    </source>
</evidence>
<accession>A0AAW0ZD31</accession>
<sequence length="153" mass="17601">MLAASMCREVHFTVLSGTTMTSRVPRCLSGTTMTSRVPRCLFGKPNSRDTMEMLRDELETERGKFMKRWGVDPRSGQEDKENSCQRKRHEQSPKKRSNPYSRQTNIHDYWRARKVCEVNKKPLASSMDTSKQQSEAPKMPKTMTKPSKTAAQN</sequence>
<gene>
    <name evidence="2" type="ORF">QLX08_010173</name>
</gene>
<name>A0AAW0ZD31_9HYME</name>
<dbReference type="Gene3D" id="4.10.365.10">
    <property type="entry name" value="p27"/>
    <property type="match status" value="1"/>
</dbReference>
<organism evidence="2 3">
    <name type="scientific">Tetragonisca angustula</name>
    <dbReference type="NCBI Taxonomy" id="166442"/>
    <lineage>
        <taxon>Eukaryota</taxon>
        <taxon>Metazoa</taxon>
        <taxon>Ecdysozoa</taxon>
        <taxon>Arthropoda</taxon>
        <taxon>Hexapoda</taxon>
        <taxon>Insecta</taxon>
        <taxon>Pterygota</taxon>
        <taxon>Neoptera</taxon>
        <taxon>Endopterygota</taxon>
        <taxon>Hymenoptera</taxon>
        <taxon>Apocrita</taxon>
        <taxon>Aculeata</taxon>
        <taxon>Apoidea</taxon>
        <taxon>Anthophila</taxon>
        <taxon>Apidae</taxon>
        <taxon>Tetragonisca</taxon>
    </lineage>
</organism>
<reference evidence="2 3" key="1">
    <citation type="submission" date="2024-05" db="EMBL/GenBank/DDBJ databases">
        <title>The nuclear and mitochondrial genome assemblies of Tetragonisca angustula (Apidae: Meliponini), a tiny yet remarkable pollinator in the Neotropics.</title>
        <authorList>
            <person name="Ferrari R."/>
            <person name="Ricardo P.C."/>
            <person name="Dias F.C."/>
            <person name="Araujo N.S."/>
            <person name="Soares D.O."/>
            <person name="Zhou Q.-S."/>
            <person name="Zhu C.-D."/>
            <person name="Coutinho L."/>
            <person name="Airas M.C."/>
            <person name="Batista T.M."/>
        </authorList>
    </citation>
    <scope>NUCLEOTIDE SEQUENCE [LARGE SCALE GENOMIC DNA]</scope>
    <source>
        <strain evidence="2">ASF017062</strain>
        <tissue evidence="2">Abdomen</tissue>
    </source>
</reference>
<feature type="compositionally biased region" description="Basic and acidic residues" evidence="1">
    <location>
        <begin position="60"/>
        <end position="84"/>
    </location>
</feature>
<feature type="region of interest" description="Disordered" evidence="1">
    <location>
        <begin position="120"/>
        <end position="153"/>
    </location>
</feature>
<feature type="compositionally biased region" description="Low complexity" evidence="1">
    <location>
        <begin position="136"/>
        <end position="153"/>
    </location>
</feature>
<proteinExistence type="predicted"/>
<dbReference type="Proteomes" id="UP001432146">
    <property type="component" value="Unassembled WGS sequence"/>
</dbReference>
<dbReference type="EMBL" id="JAWNGG020000255">
    <property type="protein sequence ID" value="KAK9295530.1"/>
    <property type="molecule type" value="Genomic_DNA"/>
</dbReference>
<feature type="region of interest" description="Disordered" evidence="1">
    <location>
        <begin position="60"/>
        <end position="106"/>
    </location>
</feature>
<dbReference type="InterPro" id="IPR044898">
    <property type="entry name" value="CDI_dom_sf"/>
</dbReference>
<comment type="caution">
    <text evidence="2">The sequence shown here is derived from an EMBL/GenBank/DDBJ whole genome shotgun (WGS) entry which is preliminary data.</text>
</comment>
<evidence type="ECO:0000256" key="1">
    <source>
        <dbReference type="SAM" id="MobiDB-lite"/>
    </source>
</evidence>
<feature type="compositionally biased region" description="Basic residues" evidence="1">
    <location>
        <begin position="85"/>
        <end position="97"/>
    </location>
</feature>
<keyword evidence="3" id="KW-1185">Reference proteome</keyword>
<evidence type="ECO:0000313" key="3">
    <source>
        <dbReference type="Proteomes" id="UP001432146"/>
    </source>
</evidence>